<accession>A0A6H5IXX7</accession>
<feature type="region of interest" description="Disordered" evidence="3">
    <location>
        <begin position="109"/>
        <end position="132"/>
    </location>
</feature>
<dbReference type="SUPFAM" id="SSF50978">
    <property type="entry name" value="WD40 repeat-like"/>
    <property type="match status" value="1"/>
</dbReference>
<dbReference type="InterPro" id="IPR001680">
    <property type="entry name" value="WD40_rpt"/>
</dbReference>
<dbReference type="InterPro" id="IPR036322">
    <property type="entry name" value="WD40_repeat_dom_sf"/>
</dbReference>
<dbReference type="InterPro" id="IPR015943">
    <property type="entry name" value="WD40/YVTN_repeat-like_dom_sf"/>
</dbReference>
<organism evidence="4 5">
    <name type="scientific">Trichogramma brassicae</name>
    <dbReference type="NCBI Taxonomy" id="86971"/>
    <lineage>
        <taxon>Eukaryota</taxon>
        <taxon>Metazoa</taxon>
        <taxon>Ecdysozoa</taxon>
        <taxon>Arthropoda</taxon>
        <taxon>Hexapoda</taxon>
        <taxon>Insecta</taxon>
        <taxon>Pterygota</taxon>
        <taxon>Neoptera</taxon>
        <taxon>Endopterygota</taxon>
        <taxon>Hymenoptera</taxon>
        <taxon>Apocrita</taxon>
        <taxon>Proctotrupomorpha</taxon>
        <taxon>Chalcidoidea</taxon>
        <taxon>Trichogrammatidae</taxon>
        <taxon>Trichogramma</taxon>
    </lineage>
</organism>
<dbReference type="GO" id="GO:0031145">
    <property type="term" value="P:anaphase-promoting complex-dependent catabolic process"/>
    <property type="evidence" value="ECO:0007669"/>
    <property type="project" value="TreeGrafter"/>
</dbReference>
<dbReference type="GO" id="GO:1990757">
    <property type="term" value="F:ubiquitin ligase activator activity"/>
    <property type="evidence" value="ECO:0007669"/>
    <property type="project" value="TreeGrafter"/>
</dbReference>
<evidence type="ECO:0000256" key="3">
    <source>
        <dbReference type="SAM" id="MobiDB-lite"/>
    </source>
</evidence>
<dbReference type="GO" id="GO:0010997">
    <property type="term" value="F:anaphase-promoting complex binding"/>
    <property type="evidence" value="ECO:0007669"/>
    <property type="project" value="InterPro"/>
</dbReference>
<feature type="compositionally biased region" description="Basic residues" evidence="3">
    <location>
        <begin position="109"/>
        <end position="124"/>
    </location>
</feature>
<evidence type="ECO:0008006" key="6">
    <source>
        <dbReference type="Google" id="ProtNLM"/>
    </source>
</evidence>
<dbReference type="Gene3D" id="2.130.10.10">
    <property type="entry name" value="YVTN repeat-like/Quinoprotein amine dehydrogenase"/>
    <property type="match status" value="1"/>
</dbReference>
<evidence type="ECO:0000313" key="5">
    <source>
        <dbReference type="Proteomes" id="UP000479190"/>
    </source>
</evidence>
<dbReference type="PANTHER" id="PTHR19918:SF52">
    <property type="entry name" value="PROTEIN CORTEX"/>
    <property type="match status" value="1"/>
</dbReference>
<dbReference type="OrthoDB" id="10263272at2759"/>
<dbReference type="GO" id="GO:1905786">
    <property type="term" value="P:positive regulation of anaphase-promoting complex-dependent catabolic process"/>
    <property type="evidence" value="ECO:0007669"/>
    <property type="project" value="TreeGrafter"/>
</dbReference>
<evidence type="ECO:0000256" key="2">
    <source>
        <dbReference type="ARBA" id="ARBA00022737"/>
    </source>
</evidence>
<gene>
    <name evidence="4" type="ORF">TBRA_LOCUS14206</name>
</gene>
<dbReference type="AlphaFoldDB" id="A0A6H5IXX7"/>
<dbReference type="SMART" id="SM00320">
    <property type="entry name" value="WD40"/>
    <property type="match status" value="4"/>
</dbReference>
<evidence type="ECO:0000256" key="1">
    <source>
        <dbReference type="ARBA" id="ARBA00022574"/>
    </source>
</evidence>
<dbReference type="PANTHER" id="PTHR19918">
    <property type="entry name" value="CELL DIVISION CYCLE 20 CDC20 FIZZY -RELATED"/>
    <property type="match status" value="1"/>
</dbReference>
<proteinExistence type="predicted"/>
<name>A0A6H5IXX7_9HYME</name>
<evidence type="ECO:0000313" key="4">
    <source>
        <dbReference type="EMBL" id="CAB0042593.1"/>
    </source>
</evidence>
<dbReference type="AntiFam" id="ANF00010">
    <property type="entry name" value="tRNA translation"/>
</dbReference>
<dbReference type="GO" id="GO:0005680">
    <property type="term" value="C:anaphase-promoting complex"/>
    <property type="evidence" value="ECO:0007669"/>
    <property type="project" value="TreeGrafter"/>
</dbReference>
<protein>
    <recommendedName>
        <fullName evidence="6">Anaphase-promoting complex subunit 4 WD40 domain-containing protein</fullName>
    </recommendedName>
</protein>
<keyword evidence="5" id="KW-1185">Reference proteome</keyword>
<dbReference type="Proteomes" id="UP000479190">
    <property type="component" value="Unassembled WGS sequence"/>
</dbReference>
<reference evidence="4 5" key="1">
    <citation type="submission" date="2020-02" db="EMBL/GenBank/DDBJ databases">
        <authorList>
            <person name="Ferguson B K."/>
        </authorList>
    </citation>
    <scope>NUCLEOTIDE SEQUENCE [LARGE SCALE GENOMIC DNA]</scope>
</reference>
<dbReference type="InterPro" id="IPR033010">
    <property type="entry name" value="Cdc20/Fizzy"/>
</dbReference>
<sequence>MLSASFRLVQLRACLSNRTRYSTQINDQSTFDIQVRGRYPMCAWTHRRWECVGGTIRTFPIGTGSTGCASFVVYSVRHICIYKHKLLARELRMYTRASEHEISQLRCPWKKKRQQQQQTRRRVSRSAAQSTPVRDDWSGRFLTAEGLLTTGDGLVLEQPQQQQQQQPQQELSELQASLRVQWPSLIERCGGADRFIPRRRGVSFDVSHYRHTHEDDHSSDGLYLDVFQEVKNATERWRRKYMDTAFHSLNIFDGMNCKRILNIGEASPSAEDDGCGSGSVCCGGVGCNDNDDECQWDARPRKYPLMSIKGETSKRYRDHGALIFRFAMALRYKHIIDWSSKNILAAGLSDTLCICDVDFKNMSKIQRVDYPSYLCAVKWNEAGNRVATSTMDGFTTLYDSDLRCIVWSRKCPCYRISTELIETRCKCRVVCALWAREDKHIITGCDSGCVLILRSSNGTVLTQKNFDTELLALSLSPKEQFLVLSGADKLVKVFDYPSLTQLFEIAFFASVRAFAWHPWSSGILCIGGGPGDASLSLWNVNSQRQLGYRKVHFVGSVDSMLFNKLSGELLVHWYYLEGEKLRSKIAVLAGLNRIVDAVPIQPEHRMLNIVWSPDHTKLGSWDAEVRHECCYPSQSCKSQELQVFYYTWEIHRKFLVTEFVKARRRLCSATKDGKHFCCRRLYDEVDRDVRGKSHRTIMSCLKIRCGVSSVKPGLMRRAVSTFSLRVTAPQIILPEQKEVRLIITEVKIEELREACRKAQNRAAPGPDGITVWFSIGWSTIDAIQKDCSVCTETYLTNWKNLTITLLALNRERESQRQSQRKVHRATGMTSRRQQRACGRLRIDDRCDTRSATALRVHLWTSSSQARIAQSVEHQTFNLRVQGSSPCSGDFFVLFLTRQLSRAHEGKL</sequence>
<dbReference type="EMBL" id="CADCXV010001210">
    <property type="protein sequence ID" value="CAB0042593.1"/>
    <property type="molecule type" value="Genomic_DNA"/>
</dbReference>
<keyword evidence="2" id="KW-0677">Repeat</keyword>
<keyword evidence="1" id="KW-0853">WD repeat</keyword>